<evidence type="ECO:0000313" key="1">
    <source>
        <dbReference type="EMBL" id="CAI6344478.1"/>
    </source>
</evidence>
<evidence type="ECO:0000313" key="2">
    <source>
        <dbReference type="Proteomes" id="UP001160148"/>
    </source>
</evidence>
<protein>
    <submittedName>
        <fullName evidence="1">Uncharacterized protein</fullName>
    </submittedName>
</protein>
<dbReference type="EMBL" id="CARXXK010000001">
    <property type="protein sequence ID" value="CAI6344478.1"/>
    <property type="molecule type" value="Genomic_DNA"/>
</dbReference>
<gene>
    <name evidence="1" type="ORF">MEUPH1_LOCUS1607</name>
</gene>
<sequence>MSELPLVSSAVMHGIQTISLSRVKISQCIIVQLTLITTNHVPLHKPPEMHIIFFNNMTIQPSFRLTEEGGYHECVGDARWSGGQRKDMFSLSVPSHLQPRESEISVETHLHKVISHITLDNLDRFESYIFFTSSFRAPKIGFISRTLHQSQLDTTHQSNHNYTIKYSVILIIIDIIKFA</sequence>
<proteinExistence type="predicted"/>
<organism evidence="1 2">
    <name type="scientific">Macrosiphum euphorbiae</name>
    <name type="common">potato aphid</name>
    <dbReference type="NCBI Taxonomy" id="13131"/>
    <lineage>
        <taxon>Eukaryota</taxon>
        <taxon>Metazoa</taxon>
        <taxon>Ecdysozoa</taxon>
        <taxon>Arthropoda</taxon>
        <taxon>Hexapoda</taxon>
        <taxon>Insecta</taxon>
        <taxon>Pterygota</taxon>
        <taxon>Neoptera</taxon>
        <taxon>Paraneoptera</taxon>
        <taxon>Hemiptera</taxon>
        <taxon>Sternorrhyncha</taxon>
        <taxon>Aphidomorpha</taxon>
        <taxon>Aphidoidea</taxon>
        <taxon>Aphididae</taxon>
        <taxon>Macrosiphini</taxon>
        <taxon>Macrosiphum</taxon>
    </lineage>
</organism>
<accession>A0AAV0VJZ6</accession>
<comment type="caution">
    <text evidence="1">The sequence shown here is derived from an EMBL/GenBank/DDBJ whole genome shotgun (WGS) entry which is preliminary data.</text>
</comment>
<keyword evidence="2" id="KW-1185">Reference proteome</keyword>
<dbReference type="Proteomes" id="UP001160148">
    <property type="component" value="Unassembled WGS sequence"/>
</dbReference>
<dbReference type="AlphaFoldDB" id="A0AAV0VJZ6"/>
<reference evidence="1 2" key="1">
    <citation type="submission" date="2023-01" db="EMBL/GenBank/DDBJ databases">
        <authorList>
            <person name="Whitehead M."/>
        </authorList>
    </citation>
    <scope>NUCLEOTIDE SEQUENCE [LARGE SCALE GENOMIC DNA]</scope>
</reference>
<name>A0AAV0VJZ6_9HEMI</name>